<dbReference type="RefSeq" id="WP_150076792.1">
    <property type="nucleotide sequence ID" value="NZ_VWOX01000006.1"/>
</dbReference>
<accession>A0A5M6D6G1</accession>
<proteinExistence type="predicted"/>
<dbReference type="AlphaFoldDB" id="A0A5M6D6G1"/>
<comment type="caution">
    <text evidence="1">The sequence shown here is derived from an EMBL/GenBank/DDBJ whole genome shotgun (WGS) entry which is preliminary data.</text>
</comment>
<dbReference type="Gene3D" id="1.10.490.110">
    <property type="entry name" value="Uncharacterized conserved protein DUF2267"/>
    <property type="match status" value="1"/>
</dbReference>
<name>A0A5M6D6G1_9BACT</name>
<dbReference type="EMBL" id="VWOX01000006">
    <property type="protein sequence ID" value="KAA5543127.1"/>
    <property type="molecule type" value="Genomic_DNA"/>
</dbReference>
<organism evidence="1 2">
    <name type="scientific">Roseiconus nitratireducens</name>
    <dbReference type="NCBI Taxonomy" id="2605748"/>
    <lineage>
        <taxon>Bacteria</taxon>
        <taxon>Pseudomonadati</taxon>
        <taxon>Planctomycetota</taxon>
        <taxon>Planctomycetia</taxon>
        <taxon>Pirellulales</taxon>
        <taxon>Pirellulaceae</taxon>
        <taxon>Roseiconus</taxon>
    </lineage>
</organism>
<gene>
    <name evidence="1" type="ORF">FYK55_12645</name>
</gene>
<dbReference type="InterPro" id="IPR018727">
    <property type="entry name" value="DUF2267"/>
</dbReference>
<reference evidence="1 2" key="1">
    <citation type="submission" date="2019-08" db="EMBL/GenBank/DDBJ databases">
        <authorList>
            <person name="Dhanesh K."/>
            <person name="Kumar G."/>
            <person name="Sasikala C."/>
            <person name="Venkata Ramana C."/>
        </authorList>
    </citation>
    <scope>NUCLEOTIDE SEQUENCE [LARGE SCALE GENOMIC DNA]</scope>
    <source>
        <strain evidence="1 2">JC645</strain>
    </source>
</reference>
<dbReference type="Proteomes" id="UP000324479">
    <property type="component" value="Unassembled WGS sequence"/>
</dbReference>
<evidence type="ECO:0000313" key="2">
    <source>
        <dbReference type="Proteomes" id="UP000324479"/>
    </source>
</evidence>
<protein>
    <submittedName>
        <fullName evidence="1">DUF2267 domain-containing protein</fullName>
    </submittedName>
</protein>
<dbReference type="InterPro" id="IPR038282">
    <property type="entry name" value="DUF2267_sf"/>
</dbReference>
<dbReference type="Pfam" id="PF10025">
    <property type="entry name" value="DUF2267"/>
    <property type="match status" value="1"/>
</dbReference>
<sequence length="182" mass="20367">MTSETVYQNVHGSEEFRVVFTSDADDPNGLSAEIVGDPLHRNRSDSIPALAAAVAKTKHWIGDVMDDVQWSDAQKAYHGIRAVLHTLRDHLTVQESADLAAQLPMMLRGLYYDGWQPAAAPKRDRTRRDFLKHISKAFPDDSSVDPERLTIAVLKVLRRHVSEGEMKDIRAILPASLSKWVA</sequence>
<evidence type="ECO:0000313" key="1">
    <source>
        <dbReference type="EMBL" id="KAA5543127.1"/>
    </source>
</evidence>
<keyword evidence="2" id="KW-1185">Reference proteome</keyword>